<feature type="transmembrane region" description="Helical" evidence="5">
    <location>
        <begin position="191"/>
        <end position="208"/>
    </location>
</feature>
<evidence type="ECO:0000313" key="9">
    <source>
        <dbReference type="EMBL" id="BAL97979.1"/>
    </source>
</evidence>
<dbReference type="KEGG" id="rge:RGE_46460"/>
<keyword evidence="4 5" id="KW-0472">Membrane</keyword>
<feature type="transmembrane region" description="Helical" evidence="5">
    <location>
        <begin position="363"/>
        <end position="378"/>
    </location>
</feature>
<dbReference type="Proteomes" id="UP000007883">
    <property type="component" value="Chromosome"/>
</dbReference>
<evidence type="ECO:0000259" key="8">
    <source>
        <dbReference type="Pfam" id="PF15864"/>
    </source>
</evidence>
<dbReference type="HOGENOM" id="CLU_031791_1_0_4"/>
<feature type="transmembrane region" description="Helical" evidence="5">
    <location>
        <begin position="214"/>
        <end position="233"/>
    </location>
</feature>
<feature type="transmembrane region" description="Helical" evidence="5">
    <location>
        <begin position="160"/>
        <end position="184"/>
    </location>
</feature>
<evidence type="ECO:0000313" key="10">
    <source>
        <dbReference type="Proteomes" id="UP000007883"/>
    </source>
</evidence>
<feature type="transmembrane region" description="Helical" evidence="5">
    <location>
        <begin position="59"/>
        <end position="77"/>
    </location>
</feature>
<dbReference type="PANTHER" id="PTHR37422">
    <property type="entry name" value="TEICHURONIC ACID BIOSYNTHESIS PROTEIN TUAE"/>
    <property type="match status" value="1"/>
</dbReference>
<dbReference type="InterPro" id="IPR007016">
    <property type="entry name" value="O-antigen_ligase-rel_domated"/>
</dbReference>
<feature type="transmembrane region" description="Helical" evidence="5">
    <location>
        <begin position="33"/>
        <end position="52"/>
    </location>
</feature>
<dbReference type="Pfam" id="PF15864">
    <property type="entry name" value="PglL_A"/>
    <property type="match status" value="1"/>
</dbReference>
<feature type="transmembrane region" description="Helical" evidence="5">
    <location>
        <begin position="331"/>
        <end position="351"/>
    </location>
</feature>
<keyword evidence="10" id="KW-1185">Reference proteome</keyword>
<evidence type="ECO:0000256" key="5">
    <source>
        <dbReference type="SAM" id="Phobius"/>
    </source>
</evidence>
<reference evidence="9 10" key="1">
    <citation type="journal article" date="2012" name="J. Bacteriol.">
        <title>Complete genome sequence of phototrophic betaproteobacterium Rubrivivax gelatinosus IL144.</title>
        <authorList>
            <person name="Nagashima S."/>
            <person name="Kamimura A."/>
            <person name="Shimizu T."/>
            <person name="Nakamura-isaki S."/>
            <person name="Aono E."/>
            <person name="Sakamoto K."/>
            <person name="Ichikawa N."/>
            <person name="Nakazawa H."/>
            <person name="Sekine M."/>
            <person name="Yamazaki S."/>
            <person name="Fujita N."/>
            <person name="Shimada K."/>
            <person name="Hanada S."/>
            <person name="Nagashima K.V.P."/>
        </authorList>
    </citation>
    <scope>NUCLEOTIDE SEQUENCE [LARGE SCALE GENOMIC DNA]</scope>
    <source>
        <strain evidence="10">NBRC 100245 / IL144</strain>
    </source>
</reference>
<dbReference type="InterPro" id="IPR021797">
    <property type="entry name" value="Wzy_C_2"/>
</dbReference>
<feature type="transmembrane region" description="Helical" evidence="5">
    <location>
        <begin position="240"/>
        <end position="257"/>
    </location>
</feature>
<evidence type="ECO:0008006" key="11">
    <source>
        <dbReference type="Google" id="ProtNLM"/>
    </source>
</evidence>
<dbReference type="PANTHER" id="PTHR37422:SF21">
    <property type="entry name" value="EXOQ-LIKE PROTEIN"/>
    <property type="match status" value="1"/>
</dbReference>
<dbReference type="STRING" id="983917.RGE_46460"/>
<keyword evidence="2 5" id="KW-0812">Transmembrane</keyword>
<evidence type="ECO:0000256" key="4">
    <source>
        <dbReference type="ARBA" id="ARBA00023136"/>
    </source>
</evidence>
<feature type="domain" description="Protein glycosylation ligase" evidence="8">
    <location>
        <begin position="159"/>
        <end position="184"/>
    </location>
</feature>
<accession>I0HY92</accession>
<feature type="transmembrane region" description="Helical" evidence="5">
    <location>
        <begin position="115"/>
        <end position="140"/>
    </location>
</feature>
<dbReference type="EMBL" id="AP012320">
    <property type="protein sequence ID" value="BAL97979.1"/>
    <property type="molecule type" value="Genomic_DNA"/>
</dbReference>
<feature type="transmembrane region" description="Helical" evidence="5">
    <location>
        <begin position="83"/>
        <end position="103"/>
    </location>
</feature>
<evidence type="ECO:0000259" key="7">
    <source>
        <dbReference type="Pfam" id="PF11846"/>
    </source>
</evidence>
<feature type="domain" description="Virulence factor membrane-bound polymerase C-terminal" evidence="7">
    <location>
        <begin position="366"/>
        <end position="532"/>
    </location>
</feature>
<keyword evidence="3 5" id="KW-1133">Transmembrane helix</keyword>
<organism evidence="9 10">
    <name type="scientific">Rubrivivax gelatinosus (strain NBRC 100245 / IL144)</name>
    <dbReference type="NCBI Taxonomy" id="983917"/>
    <lineage>
        <taxon>Bacteria</taxon>
        <taxon>Pseudomonadati</taxon>
        <taxon>Pseudomonadota</taxon>
        <taxon>Betaproteobacteria</taxon>
        <taxon>Burkholderiales</taxon>
        <taxon>Sphaerotilaceae</taxon>
        <taxon>Rubrivivax</taxon>
    </lineage>
</organism>
<evidence type="ECO:0000256" key="3">
    <source>
        <dbReference type="ARBA" id="ARBA00022989"/>
    </source>
</evidence>
<dbReference type="InterPro" id="IPR051533">
    <property type="entry name" value="WaaL-like"/>
</dbReference>
<dbReference type="GO" id="GO:0016020">
    <property type="term" value="C:membrane"/>
    <property type="evidence" value="ECO:0007669"/>
    <property type="project" value="UniProtKB-SubCell"/>
</dbReference>
<protein>
    <recommendedName>
        <fullName evidence="11">O-antigen ligase</fullName>
    </recommendedName>
</protein>
<dbReference type="AlphaFoldDB" id="I0HY92"/>
<gene>
    <name evidence="9" type="ordered locus">RGE_46460</name>
</gene>
<dbReference type="Pfam" id="PF11846">
    <property type="entry name" value="Wzy_C_2"/>
    <property type="match status" value="1"/>
</dbReference>
<dbReference type="eggNOG" id="COG3307">
    <property type="taxonomic scope" value="Bacteria"/>
</dbReference>
<name>I0HY92_RUBGI</name>
<dbReference type="PATRIC" id="fig|983917.3.peg.4528"/>
<evidence type="ECO:0000259" key="6">
    <source>
        <dbReference type="Pfam" id="PF04932"/>
    </source>
</evidence>
<dbReference type="Pfam" id="PF04932">
    <property type="entry name" value="Wzy_C"/>
    <property type="match status" value="1"/>
</dbReference>
<proteinExistence type="predicted"/>
<feature type="domain" description="O-antigen ligase-related" evidence="6">
    <location>
        <begin position="198"/>
        <end position="342"/>
    </location>
</feature>
<evidence type="ECO:0000256" key="2">
    <source>
        <dbReference type="ARBA" id="ARBA00022692"/>
    </source>
</evidence>
<evidence type="ECO:0000256" key="1">
    <source>
        <dbReference type="ARBA" id="ARBA00004141"/>
    </source>
</evidence>
<dbReference type="InterPro" id="IPR031726">
    <property type="entry name" value="PglL_A"/>
</dbReference>
<comment type="subcellular location">
    <subcellularLocation>
        <location evidence="1">Membrane</location>
        <topology evidence="1">Multi-pass membrane protein</topology>
    </subcellularLocation>
</comment>
<sequence>MSNPKGAMRSFAVLLALVPVAWLVSNHYAPWVSAWSDGLVLVLVASSLSCWAGPSRIDISLLAVLVIGSAVALAQWASGQVFFFGDALMVVLYLCAFAAALMLGRALPGDSGRRLDGLTSLAAVMVASAALSVGIALAQWMQVAPLGVWQVDLPPGTRPFGNVAQANHLCTVALLGISAAGLLFQSARIGKAVFFLCTAWLLFGMVMSGSRTGWLQIAALLVIALTVGARTRWALARREAVALAVGFALLAAGWPAFNDWLGLSSGRSLEQAVQPGTRYAHWTAMLDALRQQPWSGYGWQQVARAQHSVAADRPYVGENIEHAHNIVLDLLVWNGVPLGLLLVALLVWGLLRTFRGCRDPRSAWLLLGAAGILVHGMLEYPLEYAYFLIPLGLFIGATQALERPAEGVVLPSPLPRVGGLVLMTLVAAIGYEYAQVETSFRTLRMEAARIGTATITSETPDLRLLTQQRAFQDFIRTEARTGMSPSQLETMRSVAERFPYPPVMLRYALASALNGHPREAELEIRRLCRMHRFERCEEAYDAWTSITSQQPLLRQVALPPTALAAAGLTVRPPPP</sequence>